<dbReference type="InterPro" id="IPR013149">
    <property type="entry name" value="ADH-like_C"/>
</dbReference>
<feature type="domain" description="EGF-like" evidence="10">
    <location>
        <begin position="720"/>
        <end position="756"/>
    </location>
</feature>
<evidence type="ECO:0000256" key="2">
    <source>
        <dbReference type="ARBA" id="ARBA00022723"/>
    </source>
</evidence>
<dbReference type="SUPFAM" id="SSF57196">
    <property type="entry name" value="EGF/Laminin"/>
    <property type="match status" value="1"/>
</dbReference>
<feature type="disulfide bond" evidence="6">
    <location>
        <begin position="925"/>
        <end position="934"/>
    </location>
</feature>
<comment type="cofactor">
    <cofactor evidence="1 7">
        <name>Zn(2+)</name>
        <dbReference type="ChEBI" id="CHEBI:29105"/>
    </cofactor>
</comment>
<evidence type="ECO:0000313" key="12">
    <source>
        <dbReference type="WBParaSite" id="jg21858"/>
    </source>
</evidence>
<sequence>MTFANTTTTNAYPIAIETERKYSLSEVLCAALGVVLLIGFIVLLVYLAKLHVDKGKIKENHIECLKKTHVRWMFFAQGATAFSKIDTCQKSSCHASACMVENRDIDDSTLNVTTRLSYCNSYQEKCAQSLPSCFALESDPCEANLKAVKAIECAALLDKNAWRQLYGENPLMKDCLFQRLCFPAFDKPEPNYCEWQNTTQNSEEMKKWQQHSTESKTKYRGLDENSSLFINSTDGPLVYFSFFSMEQRTQVELTLCKEKGSACTMFLQWPYFGFYVTSRSGIPFQDCDTPSFSNDTKNIDICQIGKWQLINQIGKVDVEVRNSEITIADKKCRINLKFKAYSQMNCHLSWNTIFLVNNHNGSDTIRETRKMQIGLNTTSLDDYKKLWELYPGQTWFNQEIASNTTFAFNFLGKDTAGGGQSVFNNSQCNGTCEEMYKRAWRNASPDKLDKYDSDAYIELYQTYGISNTTTMKIELEVFAGQILGVDHLVITCPHLSYNTPIYRAYKSAKWDADQDLMMNWKTPCNSTIDCNAHGNCNGTTQTFYCACFNGYSGNNCQNVDNNVAACDRTNCNNRGECAGTKNNIQRCTCDANFSGDRCQDENCDSAKVCNGHGTCTGTVNNWKCACNEGYSKKDCRKVDTKKAACDRSDCNNQGNCSGNKKDPRCTCDAGWKGDKCNQETCNFATQCNNQASSCNGDRNNPKCNCNAGYSGDKCQTTDPNVVDCDREDCSQHGNCSGKKSALVCVCDVGRAGTHCEKSVCAPATSCNNQGTCAGTGEWDCICNVGWCGQNCSVSCINNTTTNGINTNYNNGTFLNNSTYLTAPNVNNNTNSHIYIYYNKPQSLVHQELDCHRLGPLDLFLAALIAKIGYRGRRCNKRTDGDGDSSDWSSNNVQTNQNSNSAPCSTADCNYNGLCIGTKDSFVCTCINGYSGNRCMVSSVGSNTGTNTAITTTCLASQNGQVCSGNGICGQTINNCICYIGWTGTNCEFKTNAFDQARTNNANTVNSNTATGNTAANGYPSQTNWNTSPTNVNTGTNTYIPGIASVNTYNPGATNSNTGGTNLLGGLIKSRIPGRSTSSAYPDPHQPKWDDQRKMHCLVWNGKCNVDYVEHARPCITEPKDVLLKVTATTICGSDLHLYKGTFKGMRAGDIIGHEFMGIIEEVGSQVETLKVGQRVIVGFSIACGQCDYCKREEYTACDMTNPCGTVEKLYGDRPSGFYGYSHLTGGFPGGQAEYVRVAFADVNCLPIPDDIPDEKALYLTDVIPTAYHGVVMGEVGKDSVVGIWGLGPIGLMCARWCQIVGARRVIGIDTVPERLLLAKNQLGIDIIDFREEKDVVGALRRLAGGPLDVAIECAGFDYVQCWFHKLQQTIGLETDTSEIFDQMIRAVRKFVGAMMEKGLTIRGGQAPAQKYWRLCIEKIKSGELDPSFLVTHFGTLADGPKFFKMMNEKEGGCIKVFMRPESA</sequence>
<feature type="domain" description="EGF-like" evidence="10">
    <location>
        <begin position="520"/>
        <end position="557"/>
    </location>
</feature>
<evidence type="ECO:0000256" key="6">
    <source>
        <dbReference type="PROSITE-ProRule" id="PRU00076"/>
    </source>
</evidence>
<keyword evidence="9" id="KW-1133">Transmembrane helix</keyword>
<keyword evidence="9" id="KW-0812">Transmembrane</keyword>
<dbReference type="Gene3D" id="3.40.50.720">
    <property type="entry name" value="NAD(P)-binding Rossmann-like Domain"/>
    <property type="match status" value="1"/>
</dbReference>
<keyword evidence="2 7" id="KW-0479">Metal-binding</keyword>
<dbReference type="CDD" id="cd00054">
    <property type="entry name" value="EGF_CA"/>
    <property type="match status" value="1"/>
</dbReference>
<feature type="domain" description="EGF-like" evidence="10">
    <location>
        <begin position="949"/>
        <end position="987"/>
    </location>
</feature>
<dbReference type="CDD" id="cd08283">
    <property type="entry name" value="FDH_like_1"/>
    <property type="match status" value="1"/>
</dbReference>
<evidence type="ECO:0000256" key="7">
    <source>
        <dbReference type="RuleBase" id="RU361277"/>
    </source>
</evidence>
<evidence type="ECO:0000256" key="1">
    <source>
        <dbReference type="ARBA" id="ARBA00001947"/>
    </source>
</evidence>
<feature type="disulfide bond" evidence="6">
    <location>
        <begin position="746"/>
        <end position="755"/>
    </location>
</feature>
<feature type="region of interest" description="Disordered" evidence="8">
    <location>
        <begin position="877"/>
        <end position="901"/>
    </location>
</feature>
<dbReference type="Pfam" id="PF00107">
    <property type="entry name" value="ADH_zinc_N"/>
    <property type="match status" value="1"/>
</dbReference>
<evidence type="ECO:0000259" key="10">
    <source>
        <dbReference type="PROSITE" id="PS50026"/>
    </source>
</evidence>
<keyword evidence="3 7" id="KW-0862">Zinc</keyword>
<dbReference type="InterPro" id="IPR011032">
    <property type="entry name" value="GroES-like_sf"/>
</dbReference>
<feature type="domain" description="EGF-like" evidence="10">
    <location>
        <begin position="899"/>
        <end position="935"/>
    </location>
</feature>
<evidence type="ECO:0000313" key="11">
    <source>
        <dbReference type="Proteomes" id="UP000887574"/>
    </source>
</evidence>
<dbReference type="GO" id="GO:0005509">
    <property type="term" value="F:calcium ion binding"/>
    <property type="evidence" value="ECO:0007669"/>
    <property type="project" value="InterPro"/>
</dbReference>
<dbReference type="PANTHER" id="PTHR42813">
    <property type="entry name" value="ZINC-TYPE ALCOHOL DEHYDROGENASE-LIKE"/>
    <property type="match status" value="1"/>
</dbReference>
<dbReference type="Gene3D" id="2.10.25.10">
    <property type="entry name" value="Laminin"/>
    <property type="match status" value="5"/>
</dbReference>
<feature type="domain" description="EGF-like" evidence="10">
    <location>
        <begin position="641"/>
        <end position="677"/>
    </location>
</feature>
<name>A0A915DN93_9BILA</name>
<keyword evidence="5 6" id="KW-1015">Disulfide bond</keyword>
<dbReference type="Pfam" id="PF08240">
    <property type="entry name" value="ADH_N"/>
    <property type="match status" value="1"/>
</dbReference>
<feature type="disulfide bond" evidence="6">
    <location>
        <begin position="667"/>
        <end position="676"/>
    </location>
</feature>
<reference evidence="12" key="1">
    <citation type="submission" date="2022-11" db="UniProtKB">
        <authorList>
            <consortium name="WormBaseParasite"/>
        </authorList>
    </citation>
    <scope>IDENTIFICATION</scope>
</reference>
<feature type="disulfide bond" evidence="6">
    <location>
        <begin position="977"/>
        <end position="986"/>
    </location>
</feature>
<dbReference type="SMART" id="SM00179">
    <property type="entry name" value="EGF_CA"/>
    <property type="match status" value="2"/>
</dbReference>
<dbReference type="PROSITE" id="PS01186">
    <property type="entry name" value="EGF_2"/>
    <property type="match status" value="6"/>
</dbReference>
<evidence type="ECO:0000256" key="5">
    <source>
        <dbReference type="ARBA" id="ARBA00023157"/>
    </source>
</evidence>
<keyword evidence="6" id="KW-0245">EGF-like domain</keyword>
<feature type="transmembrane region" description="Helical" evidence="9">
    <location>
        <begin position="27"/>
        <end position="48"/>
    </location>
</feature>
<dbReference type="InterPro" id="IPR000742">
    <property type="entry name" value="EGF"/>
</dbReference>
<dbReference type="SUPFAM" id="SSF51735">
    <property type="entry name" value="NAD(P)-binding Rossmann-fold domains"/>
    <property type="match status" value="1"/>
</dbReference>
<dbReference type="PANTHER" id="PTHR42813:SF1">
    <property type="entry name" value="DEHYDROGENASE, PUTATIVE (AFU_ORTHOLOGUE AFUA_5G03930)-RELATED"/>
    <property type="match status" value="1"/>
</dbReference>
<keyword evidence="9" id="KW-0472">Membrane</keyword>
<dbReference type="Proteomes" id="UP000887574">
    <property type="component" value="Unplaced"/>
</dbReference>
<feature type="domain" description="EGF-like" evidence="10">
    <location>
        <begin position="562"/>
        <end position="599"/>
    </location>
</feature>
<comment type="caution">
    <text evidence="6">Lacks conserved residue(s) required for the propagation of feature annotation.</text>
</comment>
<dbReference type="PROSITE" id="PS00059">
    <property type="entry name" value="ADH_ZINC"/>
    <property type="match status" value="1"/>
</dbReference>
<accession>A0A915DN93</accession>
<evidence type="ECO:0000256" key="9">
    <source>
        <dbReference type="SAM" id="Phobius"/>
    </source>
</evidence>
<keyword evidence="11" id="KW-1185">Reference proteome</keyword>
<dbReference type="InterPro" id="IPR013154">
    <property type="entry name" value="ADH-like_N"/>
</dbReference>
<evidence type="ECO:0000256" key="8">
    <source>
        <dbReference type="SAM" id="MobiDB-lite"/>
    </source>
</evidence>
<comment type="similarity">
    <text evidence="7">Belongs to the zinc-containing alcohol dehydrogenase family.</text>
</comment>
<feature type="compositionally biased region" description="Low complexity" evidence="8">
    <location>
        <begin position="885"/>
        <end position="900"/>
    </location>
</feature>
<feature type="disulfide bond" evidence="6">
    <location>
        <begin position="547"/>
        <end position="556"/>
    </location>
</feature>
<organism evidence="11 12">
    <name type="scientific">Ditylenchus dipsaci</name>
    <dbReference type="NCBI Taxonomy" id="166011"/>
    <lineage>
        <taxon>Eukaryota</taxon>
        <taxon>Metazoa</taxon>
        <taxon>Ecdysozoa</taxon>
        <taxon>Nematoda</taxon>
        <taxon>Chromadorea</taxon>
        <taxon>Rhabditida</taxon>
        <taxon>Tylenchina</taxon>
        <taxon>Tylenchomorpha</taxon>
        <taxon>Sphaerularioidea</taxon>
        <taxon>Anguinidae</taxon>
        <taxon>Anguininae</taxon>
        <taxon>Ditylenchus</taxon>
    </lineage>
</organism>
<evidence type="ECO:0000256" key="3">
    <source>
        <dbReference type="ARBA" id="ARBA00022833"/>
    </source>
</evidence>
<feature type="disulfide bond" evidence="6">
    <location>
        <begin position="589"/>
        <end position="598"/>
    </location>
</feature>
<dbReference type="SMART" id="SM00181">
    <property type="entry name" value="EGF"/>
    <property type="match status" value="9"/>
</dbReference>
<dbReference type="SUPFAM" id="SSF50129">
    <property type="entry name" value="GroES-like"/>
    <property type="match status" value="1"/>
</dbReference>
<dbReference type="PROSITE" id="PS00022">
    <property type="entry name" value="EGF_1"/>
    <property type="match status" value="7"/>
</dbReference>
<dbReference type="GO" id="GO:0016491">
    <property type="term" value="F:oxidoreductase activity"/>
    <property type="evidence" value="ECO:0007669"/>
    <property type="project" value="UniProtKB-KW"/>
</dbReference>
<dbReference type="WBParaSite" id="jg21858">
    <property type="protein sequence ID" value="jg21858"/>
    <property type="gene ID" value="jg21858"/>
</dbReference>
<dbReference type="InterPro" id="IPR036291">
    <property type="entry name" value="NAD(P)-bd_dom_sf"/>
</dbReference>
<protein>
    <submittedName>
        <fullName evidence="12">EGF-like domain-containing protein</fullName>
    </submittedName>
</protein>
<dbReference type="Gene3D" id="3.90.180.10">
    <property type="entry name" value="Medium-chain alcohol dehydrogenases, catalytic domain"/>
    <property type="match status" value="1"/>
</dbReference>
<evidence type="ECO:0000256" key="4">
    <source>
        <dbReference type="ARBA" id="ARBA00023002"/>
    </source>
</evidence>
<dbReference type="PROSITE" id="PS50026">
    <property type="entry name" value="EGF_3"/>
    <property type="match status" value="6"/>
</dbReference>
<dbReference type="InterPro" id="IPR002328">
    <property type="entry name" value="ADH_Zn_CS"/>
</dbReference>
<proteinExistence type="inferred from homology"/>
<dbReference type="GO" id="GO:0008270">
    <property type="term" value="F:zinc ion binding"/>
    <property type="evidence" value="ECO:0007669"/>
    <property type="project" value="InterPro"/>
</dbReference>
<dbReference type="InterPro" id="IPR001881">
    <property type="entry name" value="EGF-like_Ca-bd_dom"/>
</dbReference>
<keyword evidence="4" id="KW-0560">Oxidoreductase</keyword>